<dbReference type="EMBL" id="HACA01024959">
    <property type="protein sequence ID" value="CDW42320.1"/>
    <property type="molecule type" value="Transcribed_RNA"/>
</dbReference>
<accession>A0A0K2UW64</accession>
<name>A0A0K2UW64_LEPSM</name>
<organism evidence="1">
    <name type="scientific">Lepeophtheirus salmonis</name>
    <name type="common">Salmon louse</name>
    <name type="synonym">Caligus salmonis</name>
    <dbReference type="NCBI Taxonomy" id="72036"/>
    <lineage>
        <taxon>Eukaryota</taxon>
        <taxon>Metazoa</taxon>
        <taxon>Ecdysozoa</taxon>
        <taxon>Arthropoda</taxon>
        <taxon>Crustacea</taxon>
        <taxon>Multicrustacea</taxon>
        <taxon>Hexanauplia</taxon>
        <taxon>Copepoda</taxon>
        <taxon>Siphonostomatoida</taxon>
        <taxon>Caligidae</taxon>
        <taxon>Lepeophtheirus</taxon>
    </lineage>
</organism>
<proteinExistence type="predicted"/>
<sequence length="45" mass="5176">MMVEEAVIFEPKQNQHTLVKWYDNKPLNVACICLCGYSCNGDTRL</sequence>
<protein>
    <submittedName>
        <fullName evidence="1">Uncharacterized protein</fullName>
    </submittedName>
</protein>
<evidence type="ECO:0000313" key="1">
    <source>
        <dbReference type="EMBL" id="CDW42320.1"/>
    </source>
</evidence>
<reference evidence="1" key="1">
    <citation type="submission" date="2014-05" db="EMBL/GenBank/DDBJ databases">
        <authorList>
            <person name="Chronopoulou M."/>
        </authorList>
    </citation>
    <scope>NUCLEOTIDE SEQUENCE</scope>
    <source>
        <tissue evidence="1">Whole organism</tissue>
    </source>
</reference>
<dbReference type="AlphaFoldDB" id="A0A0K2UW64"/>